<keyword evidence="1" id="KW-0732">Signal</keyword>
<accession>A0A1W6BV97</accession>
<organism evidence="2 3">
    <name type="scientific">Campylobacter cuniculorum DSM 23162 = LMG 24588</name>
    <dbReference type="NCBI Taxonomy" id="1121267"/>
    <lineage>
        <taxon>Bacteria</taxon>
        <taxon>Pseudomonadati</taxon>
        <taxon>Campylobacterota</taxon>
        <taxon>Epsilonproteobacteria</taxon>
        <taxon>Campylobacterales</taxon>
        <taxon>Campylobacteraceae</taxon>
        <taxon>Campylobacter</taxon>
    </lineage>
</organism>
<dbReference type="OrthoDB" id="5361949at2"/>
<dbReference type="EMBL" id="CP020867">
    <property type="protein sequence ID" value="ARJ56020.1"/>
    <property type="molecule type" value="Genomic_DNA"/>
</dbReference>
<dbReference type="AlphaFoldDB" id="A0A1W6BV97"/>
<proteinExistence type="predicted"/>
<dbReference type="KEGG" id="ccun:CCUN_0368"/>
<evidence type="ECO:0000256" key="1">
    <source>
        <dbReference type="SAM" id="SignalP"/>
    </source>
</evidence>
<gene>
    <name evidence="2" type="ORF">CCUN_0368</name>
</gene>
<evidence type="ECO:0000313" key="3">
    <source>
        <dbReference type="Proteomes" id="UP000192902"/>
    </source>
</evidence>
<evidence type="ECO:0008006" key="4">
    <source>
        <dbReference type="Google" id="ProtNLM"/>
    </source>
</evidence>
<feature type="chain" id="PRO_5010884474" description="Periplasmic protein" evidence="1">
    <location>
        <begin position="18"/>
        <end position="247"/>
    </location>
</feature>
<dbReference type="RefSeq" id="WP_027305566.1">
    <property type="nucleotide sequence ID" value="NZ_CP020867.1"/>
</dbReference>
<dbReference type="STRING" id="1121267.CCUN_0368"/>
<reference evidence="2 3" key="1">
    <citation type="submission" date="2017-04" db="EMBL/GenBank/DDBJ databases">
        <title>Complete genome sequence of the Campylobacter cuniculorum type strain LMG24588.</title>
        <authorList>
            <person name="Miller W.G."/>
            <person name="Yee E."/>
            <person name="Revez J."/>
            <person name="Bono J.L."/>
            <person name="Rossi M."/>
        </authorList>
    </citation>
    <scope>NUCLEOTIDE SEQUENCE [LARGE SCALE GENOMIC DNA]</scope>
    <source>
        <strain evidence="2 3">LMG 24588</strain>
    </source>
</reference>
<dbReference type="Proteomes" id="UP000192902">
    <property type="component" value="Chromosome"/>
</dbReference>
<protein>
    <recommendedName>
        <fullName evidence="4">Periplasmic protein</fullName>
    </recommendedName>
</protein>
<dbReference type="eggNOG" id="ENOG503181P">
    <property type="taxonomic scope" value="Bacteria"/>
</dbReference>
<feature type="signal peptide" evidence="1">
    <location>
        <begin position="1"/>
        <end position="17"/>
    </location>
</feature>
<evidence type="ECO:0000313" key="2">
    <source>
        <dbReference type="EMBL" id="ARJ56020.1"/>
    </source>
</evidence>
<name>A0A1W6BV97_9BACT</name>
<sequence length="247" mass="28703">MKIFLVLFLAFFLNAQANDFSQKKIIKIDQNEDEFKIIDLGQGIHNQKLDEQKALFDSSALKKSNKDKQVDFGILIGFRENFGYALDNFHIRAKDFSEQFSQRLIKDLNLRLINAAANKIYQAERMLNFSHPNKKFKLVELSKFLRQEKNKDKINTQFTDFLIAISLDDFYINITDFFFTSLKNAYAKINVKIISTSTNKIVLAKNINLRLRLDSENPKDNYENLLSQMPTMLAEVVNKEGAKLKVE</sequence>